<accession>A0A395I217</accession>
<dbReference type="GeneID" id="37203252"/>
<proteinExistence type="predicted"/>
<dbReference type="PANTHER" id="PTHR37540:SF9">
    <property type="entry name" value="ZN(2)-C6 FUNGAL-TYPE DOMAIN-CONTAINING PROTEIN"/>
    <property type="match status" value="1"/>
</dbReference>
<dbReference type="STRING" id="1450537.A0A395I217"/>
<reference evidence="1 2" key="1">
    <citation type="submission" date="2018-02" db="EMBL/GenBank/DDBJ databases">
        <title>The genomes of Aspergillus section Nigri reveals drivers in fungal speciation.</title>
        <authorList>
            <consortium name="DOE Joint Genome Institute"/>
            <person name="Vesth T.C."/>
            <person name="Nybo J."/>
            <person name="Theobald S."/>
            <person name="Brandl J."/>
            <person name="Frisvad J.C."/>
            <person name="Nielsen K.F."/>
            <person name="Lyhne E.K."/>
            <person name="Kogle M.E."/>
            <person name="Kuo A."/>
            <person name="Riley R."/>
            <person name="Clum A."/>
            <person name="Nolan M."/>
            <person name="Lipzen A."/>
            <person name="Salamov A."/>
            <person name="Henrissat B."/>
            <person name="Wiebenga A."/>
            <person name="De vries R.P."/>
            <person name="Grigoriev I.V."/>
            <person name="Mortensen U.H."/>
            <person name="Andersen M.R."/>
            <person name="Baker S.E."/>
        </authorList>
    </citation>
    <scope>NUCLEOTIDE SEQUENCE [LARGE SCALE GENOMIC DNA]</scope>
    <source>
        <strain evidence="1 2">CBS 101889</strain>
    </source>
</reference>
<protein>
    <submittedName>
        <fullName evidence="1">Uncharacterized protein</fullName>
    </submittedName>
</protein>
<evidence type="ECO:0000313" key="2">
    <source>
        <dbReference type="Proteomes" id="UP000248961"/>
    </source>
</evidence>
<name>A0A395I217_ASPHC</name>
<keyword evidence="2" id="KW-1185">Reference proteome</keyword>
<dbReference type="PANTHER" id="PTHR37540">
    <property type="entry name" value="TRANSCRIPTION FACTOR (ACR-2), PUTATIVE-RELATED-RELATED"/>
    <property type="match status" value="1"/>
</dbReference>
<dbReference type="InterPro" id="IPR021858">
    <property type="entry name" value="Fun_TF"/>
</dbReference>
<dbReference type="AlphaFoldDB" id="A0A395I217"/>
<dbReference type="OrthoDB" id="4158087at2759"/>
<evidence type="ECO:0000313" key="1">
    <source>
        <dbReference type="EMBL" id="RAL12594.1"/>
    </source>
</evidence>
<dbReference type="Pfam" id="PF11951">
    <property type="entry name" value="Fungal_trans_2"/>
    <property type="match status" value="1"/>
</dbReference>
<dbReference type="VEuPathDB" id="FungiDB:BO97DRAFT_451140"/>
<dbReference type="Proteomes" id="UP000248961">
    <property type="component" value="Unassembled WGS sequence"/>
</dbReference>
<dbReference type="RefSeq" id="XP_025551748.1">
    <property type="nucleotide sequence ID" value="XM_025698963.1"/>
</dbReference>
<organism evidence="1 2">
    <name type="scientific">Aspergillus homomorphus (strain CBS 101889)</name>
    <dbReference type="NCBI Taxonomy" id="1450537"/>
    <lineage>
        <taxon>Eukaryota</taxon>
        <taxon>Fungi</taxon>
        <taxon>Dikarya</taxon>
        <taxon>Ascomycota</taxon>
        <taxon>Pezizomycotina</taxon>
        <taxon>Eurotiomycetes</taxon>
        <taxon>Eurotiomycetidae</taxon>
        <taxon>Eurotiales</taxon>
        <taxon>Aspergillaceae</taxon>
        <taxon>Aspergillus</taxon>
        <taxon>Aspergillus subgen. Circumdati</taxon>
    </lineage>
</organism>
<dbReference type="EMBL" id="KZ824282">
    <property type="protein sequence ID" value="RAL12594.1"/>
    <property type="molecule type" value="Genomic_DNA"/>
</dbReference>
<sequence length="476" mass="53347">MRWEFVDENSAISTTTRKRIRSHVARGKNAGRTCRRPPRLSSVGDKPSSFQVPIIIANAHAVAVDRDRDLACHLERPITNGLIFPVELAPQTRIIAEKVLDFLRDLRGAPELFHIVEEPNAPLIWVQYMFLDEAYLHSVLATSFTLIPGLVSEKDKAAETLRHLSRTLRLINDRLSGVNATSDDTIAAVVGMVHYERHQGQFGRALVHTRGLRQLADLRGGVRGLSSELSMKIFLCDLECSFQLGCDTLFSAEDVDAMSMETARNDLGSRIAIGWACSQHIDPYLLILFRHGLGFALSYNDIGAGRRARLSYTAYYDMILSFGYRLMQVNPLQQRQPRIASHLDEVIHLGLIAFLCAFIRRLDQEIADNQLLAKLLRSVADKIEAGSEAEEALLWALFVSTASVFRKNVPGWLASKARALIQSLGLRTWSHTLCLISKYPWVNALHDKPAQLFWLTIAPFYGSSGEMTDEMGDVIH</sequence>
<gene>
    <name evidence="1" type="ORF">BO97DRAFT_451140</name>
</gene>